<evidence type="ECO:0000313" key="1">
    <source>
        <dbReference type="EMBL" id="MDH6284631.1"/>
    </source>
</evidence>
<gene>
    <name evidence="1" type="ORF">M2280_005892</name>
</gene>
<proteinExistence type="predicted"/>
<reference evidence="1 2" key="1">
    <citation type="submission" date="2023-04" db="EMBL/GenBank/DDBJ databases">
        <title>Forest soil microbial communities from Buena Vista Peninsula, Colon Province, Panama.</title>
        <authorList>
            <person name="Bouskill N."/>
        </authorList>
    </citation>
    <scope>NUCLEOTIDE SEQUENCE [LARGE SCALE GENOMIC DNA]</scope>
    <source>
        <strain evidence="1 2">CFH S0262</strain>
    </source>
</reference>
<sequence length="126" mass="13036">MNAATAIATATPEDRTIARAAERLAEVQAGDVTADTAIVIAALTPIAAATADTVDAALDQVLAVVQAGEARGAHGHAPVREIVWLRNRLVGARAGWLGTRPSLTIPVIDLDEKLQVVGERVVSLPC</sequence>
<name>A0ABT6MLE3_9NOCA</name>
<accession>A0ABT6MLE3</accession>
<evidence type="ECO:0000313" key="2">
    <source>
        <dbReference type="Proteomes" id="UP001160334"/>
    </source>
</evidence>
<dbReference type="RefSeq" id="WP_280763843.1">
    <property type="nucleotide sequence ID" value="NZ_JARXVC010000024.1"/>
</dbReference>
<keyword evidence="2" id="KW-1185">Reference proteome</keyword>
<protein>
    <submittedName>
        <fullName evidence="1">Uncharacterized protein</fullName>
    </submittedName>
</protein>
<dbReference type="EMBL" id="JARXVC010000024">
    <property type="protein sequence ID" value="MDH6284631.1"/>
    <property type="molecule type" value="Genomic_DNA"/>
</dbReference>
<comment type="caution">
    <text evidence="1">The sequence shown here is derived from an EMBL/GenBank/DDBJ whole genome shotgun (WGS) entry which is preliminary data.</text>
</comment>
<dbReference type="Proteomes" id="UP001160334">
    <property type="component" value="Unassembled WGS sequence"/>
</dbReference>
<organism evidence="1 2">
    <name type="scientific">Prescottella agglutinans</name>
    <dbReference type="NCBI Taxonomy" id="1644129"/>
    <lineage>
        <taxon>Bacteria</taxon>
        <taxon>Bacillati</taxon>
        <taxon>Actinomycetota</taxon>
        <taxon>Actinomycetes</taxon>
        <taxon>Mycobacteriales</taxon>
        <taxon>Nocardiaceae</taxon>
        <taxon>Prescottella</taxon>
    </lineage>
</organism>